<organism evidence="8 9">
    <name type="scientific">Halioxenophilus aromaticivorans</name>
    <dbReference type="NCBI Taxonomy" id="1306992"/>
    <lineage>
        <taxon>Bacteria</taxon>
        <taxon>Pseudomonadati</taxon>
        <taxon>Pseudomonadota</taxon>
        <taxon>Gammaproteobacteria</taxon>
        <taxon>Alteromonadales</taxon>
        <taxon>Alteromonadaceae</taxon>
        <taxon>Halioxenophilus</taxon>
    </lineage>
</organism>
<dbReference type="SUPFAM" id="SSF52467">
    <property type="entry name" value="DHS-like NAD/FAD-binding domain"/>
    <property type="match status" value="1"/>
</dbReference>
<dbReference type="InterPro" id="IPR012001">
    <property type="entry name" value="Thiamin_PyroP_enz_TPP-bd_dom"/>
</dbReference>
<evidence type="ECO:0000259" key="6">
    <source>
        <dbReference type="Pfam" id="PF02775"/>
    </source>
</evidence>
<comment type="cofactor">
    <cofactor evidence="1">
        <name>thiamine diphosphate</name>
        <dbReference type="ChEBI" id="CHEBI:58937"/>
    </cofactor>
</comment>
<dbReference type="PANTHER" id="PTHR18968:SF166">
    <property type="entry name" value="2-HYDROXYACYL-COA LYASE 2"/>
    <property type="match status" value="1"/>
</dbReference>
<dbReference type="InterPro" id="IPR045229">
    <property type="entry name" value="TPP_enz"/>
</dbReference>
<evidence type="ECO:0000256" key="3">
    <source>
        <dbReference type="ARBA" id="ARBA00023052"/>
    </source>
</evidence>
<dbReference type="GO" id="GO:0005948">
    <property type="term" value="C:acetolactate synthase complex"/>
    <property type="evidence" value="ECO:0007669"/>
    <property type="project" value="TreeGrafter"/>
</dbReference>
<feature type="domain" description="Thiamine pyrophosphate enzyme central" evidence="5">
    <location>
        <begin position="194"/>
        <end position="330"/>
    </location>
</feature>
<dbReference type="InterPro" id="IPR011766">
    <property type="entry name" value="TPP_enzyme_TPP-bd"/>
</dbReference>
<dbReference type="Pfam" id="PF02775">
    <property type="entry name" value="TPP_enzyme_C"/>
    <property type="match status" value="1"/>
</dbReference>
<dbReference type="Proteomes" id="UP001409585">
    <property type="component" value="Unassembled WGS sequence"/>
</dbReference>
<evidence type="ECO:0000313" key="9">
    <source>
        <dbReference type="Proteomes" id="UP001409585"/>
    </source>
</evidence>
<dbReference type="GO" id="GO:0009097">
    <property type="term" value="P:isoleucine biosynthetic process"/>
    <property type="evidence" value="ECO:0007669"/>
    <property type="project" value="TreeGrafter"/>
</dbReference>
<feature type="domain" description="Thiamine pyrophosphate enzyme TPP-binding" evidence="6">
    <location>
        <begin position="390"/>
        <end position="540"/>
    </location>
</feature>
<dbReference type="Gene3D" id="3.40.50.970">
    <property type="match status" value="2"/>
</dbReference>
<dbReference type="Pfam" id="PF02776">
    <property type="entry name" value="TPP_enzyme_N"/>
    <property type="match status" value="1"/>
</dbReference>
<protein>
    <submittedName>
        <fullName evidence="8">Thiamine pyrophosphate-binding protein</fullName>
    </submittedName>
</protein>
<dbReference type="RefSeq" id="WP_345427609.1">
    <property type="nucleotide sequence ID" value="NZ_AP031496.1"/>
</dbReference>
<dbReference type="GO" id="GO:0003984">
    <property type="term" value="F:acetolactate synthase activity"/>
    <property type="evidence" value="ECO:0007669"/>
    <property type="project" value="TreeGrafter"/>
</dbReference>
<gene>
    <name evidence="8" type="ORF">GCM10025791_45120</name>
</gene>
<dbReference type="GO" id="GO:0009099">
    <property type="term" value="P:L-valine biosynthetic process"/>
    <property type="evidence" value="ECO:0007669"/>
    <property type="project" value="TreeGrafter"/>
</dbReference>
<dbReference type="InterPro" id="IPR012000">
    <property type="entry name" value="Thiamin_PyroP_enz_cen_dom"/>
</dbReference>
<dbReference type="GO" id="GO:0000287">
    <property type="term" value="F:magnesium ion binding"/>
    <property type="evidence" value="ECO:0007669"/>
    <property type="project" value="InterPro"/>
</dbReference>
<dbReference type="Gene3D" id="3.40.50.1220">
    <property type="entry name" value="TPP-binding domain"/>
    <property type="match status" value="1"/>
</dbReference>
<accession>A0AAV3U8V9</accession>
<dbReference type="InterPro" id="IPR029061">
    <property type="entry name" value="THDP-binding"/>
</dbReference>
<sequence length="566" mass="62435">MPEKIYQRLLALLEAENITTLFGIPDPSFFHLFNTASDRGWRVIAPHHEQAGAFMAEAMWRMTGTPGVVVGNQGPGVANLLPAAINAAKENAPIIFIGGQRAQIAARRVKRGRIQYTPQYRYFEEAMKYTAVIEYPEQTDEIIHEAFRQALSGKPGPVYIDIPMNTMQADCDLPPPQAPEDYRLLHQPAAASAIDQAVSLINRALRPILLVGQGAFTARAHQSLAALAETLQCPVIHTYPISSFLPGCEERTFPCGFSPAGSQAVSDSDLVIAIGTEIGEPVQHGVGGHWQKNDAQRKWIYIERDANAFGVNRKIHVPLLGDLRDVVPQLTAQISAKPRTSYVEELIAIHRQHKKDYLQKAPKDLTPMHPGRLMIAATQAMPKDAVLVRDGGATSIYTWTYAQVEPRDSIWNQNFGHLGTGLPYALGAQLTINDDRRVVLISGDSAFLFHTSELETAVRKNLPVICIVACDYAWGVEVRGYRGMLGEGTAETEAHWGQQLRLDKIAEGYGAHGEFVTCEQDIAPAMQRALTSGKPAVIQIPVDGTANARDVPGHEEYSTWYNDFWY</sequence>
<dbReference type="PANTHER" id="PTHR18968">
    <property type="entry name" value="THIAMINE PYROPHOSPHATE ENZYMES"/>
    <property type="match status" value="1"/>
</dbReference>
<comment type="similarity">
    <text evidence="2 4">Belongs to the TPP enzyme family.</text>
</comment>
<proteinExistence type="inferred from homology"/>
<evidence type="ECO:0000256" key="4">
    <source>
        <dbReference type="RuleBase" id="RU362132"/>
    </source>
</evidence>
<dbReference type="EMBL" id="BAABLX010000077">
    <property type="protein sequence ID" value="GAA4959157.1"/>
    <property type="molecule type" value="Genomic_DNA"/>
</dbReference>
<dbReference type="GO" id="GO:0030976">
    <property type="term" value="F:thiamine pyrophosphate binding"/>
    <property type="evidence" value="ECO:0007669"/>
    <property type="project" value="InterPro"/>
</dbReference>
<keyword evidence="9" id="KW-1185">Reference proteome</keyword>
<comment type="caution">
    <text evidence="8">The sequence shown here is derived from an EMBL/GenBank/DDBJ whole genome shotgun (WGS) entry which is preliminary data.</text>
</comment>
<reference evidence="9" key="1">
    <citation type="journal article" date="2019" name="Int. J. Syst. Evol. Microbiol.">
        <title>The Global Catalogue of Microorganisms (GCM) 10K type strain sequencing project: providing services to taxonomists for standard genome sequencing and annotation.</title>
        <authorList>
            <consortium name="The Broad Institute Genomics Platform"/>
            <consortium name="The Broad Institute Genome Sequencing Center for Infectious Disease"/>
            <person name="Wu L."/>
            <person name="Ma J."/>
        </authorList>
    </citation>
    <scope>NUCLEOTIDE SEQUENCE [LARGE SCALE GENOMIC DNA]</scope>
    <source>
        <strain evidence="9">JCM 19134</strain>
    </source>
</reference>
<dbReference type="SUPFAM" id="SSF52518">
    <property type="entry name" value="Thiamin diphosphate-binding fold (THDP-binding)"/>
    <property type="match status" value="2"/>
</dbReference>
<feature type="domain" description="Thiamine pyrophosphate enzyme N-terminal TPP-binding" evidence="7">
    <location>
        <begin position="6"/>
        <end position="107"/>
    </location>
</feature>
<keyword evidence="3 4" id="KW-0786">Thiamine pyrophosphate</keyword>
<dbReference type="InterPro" id="IPR029035">
    <property type="entry name" value="DHS-like_NAD/FAD-binding_dom"/>
</dbReference>
<dbReference type="CDD" id="cd07035">
    <property type="entry name" value="TPP_PYR_POX_like"/>
    <property type="match status" value="1"/>
</dbReference>
<evidence type="ECO:0000256" key="1">
    <source>
        <dbReference type="ARBA" id="ARBA00001964"/>
    </source>
</evidence>
<evidence type="ECO:0000259" key="5">
    <source>
        <dbReference type="Pfam" id="PF00205"/>
    </source>
</evidence>
<name>A0AAV3U8V9_9ALTE</name>
<evidence type="ECO:0000256" key="2">
    <source>
        <dbReference type="ARBA" id="ARBA00007812"/>
    </source>
</evidence>
<evidence type="ECO:0000259" key="7">
    <source>
        <dbReference type="Pfam" id="PF02776"/>
    </source>
</evidence>
<dbReference type="GO" id="GO:0050660">
    <property type="term" value="F:flavin adenine dinucleotide binding"/>
    <property type="evidence" value="ECO:0007669"/>
    <property type="project" value="TreeGrafter"/>
</dbReference>
<evidence type="ECO:0000313" key="8">
    <source>
        <dbReference type="EMBL" id="GAA4959157.1"/>
    </source>
</evidence>
<dbReference type="Pfam" id="PF00205">
    <property type="entry name" value="TPP_enzyme_M"/>
    <property type="match status" value="1"/>
</dbReference>
<dbReference type="AlphaFoldDB" id="A0AAV3U8V9"/>